<evidence type="ECO:0000256" key="9">
    <source>
        <dbReference type="ARBA" id="ARBA00043142"/>
    </source>
</evidence>
<dbReference type="InterPro" id="IPR011050">
    <property type="entry name" value="Pectin_lyase_fold/virulence"/>
</dbReference>
<accession>A0AAQ3QJ26</accession>
<feature type="chain" id="PRO_5043037210" description="Exopolygalacturonase" evidence="16">
    <location>
        <begin position="23"/>
        <end position="811"/>
    </location>
</feature>
<protein>
    <recommendedName>
        <fullName evidence="12">Exopolygalacturonase</fullName>
        <ecNumber evidence="8">3.2.1.67</ecNumber>
    </recommendedName>
    <alternativeName>
        <fullName evidence="9">Galacturan 1,4-alpha-galacturonidase</fullName>
    </alternativeName>
    <alternativeName>
        <fullName evidence="13">Pectinase</fullName>
    </alternativeName>
</protein>
<dbReference type="InterPro" id="IPR000743">
    <property type="entry name" value="Glyco_hydro_28"/>
</dbReference>
<comment type="catalytic activity">
    <reaction evidence="10">
        <text>[(1-&gt;4)-alpha-D-galacturonosyl](n) + H2O = alpha-D-galacturonate + [(1-&gt;4)-alpha-D-galacturonosyl](n-1)</text>
        <dbReference type="Rhea" id="RHEA:14117"/>
        <dbReference type="Rhea" id="RHEA-COMP:14570"/>
        <dbReference type="Rhea" id="RHEA-COMP:14572"/>
        <dbReference type="ChEBI" id="CHEBI:15377"/>
        <dbReference type="ChEBI" id="CHEBI:58658"/>
        <dbReference type="ChEBI" id="CHEBI:140523"/>
        <dbReference type="EC" id="3.2.1.67"/>
    </reaction>
</comment>
<sequence>MAVVSSLVIILLSVTFLTSATASYNVVSYGAKPDGRTDSAKAFQSAWSAACGSAKSASIIVPAGQFLISQATFQGPCKNNAIRILIAGTLVAPAGYSSATNWLLFKYVQGVSIFGGTIDGRGQAFWACKTAGRSCPQGATVFHITIFASSGIKIQGAKITAPGNSPNTDGIHIQRSSGVTVLSSTIGTGDDCISMGEGAANVWIQKINCGPGHGISIGSLGGTPSEAGVQNITVTSSVFTGTQNGVRVKTWGKPYAGYVRGVTFSHLVMQNVQNPIVVDQNYCPGNVNCPGQSSGVKISQVSYTDIRGSSATPVAVKFDCSPSNPCKGMKLRDINLSYLNKQAQAFCRHAHGSSSGTMNPRACPDGRTDAARPFLAAWAAACGANKPATIIVPAGRFLVSQALFTGPCKNTALRIFIQGTLLAPSGYIDATLWITFKYVEGLSVYGGTLDGRGQAFWACKKAGRSCPYGATSLTVGQSKNVLLSGMTLINSELFHMSIYASNGVTVKGARITAPGDSPNTDGIHVQMSSFVTITESTMRTGDDCISMGAGSTDVWIEKISCGPGHGISIGSLGGSTQDEAGVQNITVRSAAFTGTQNGVRIKTWGRPVKGYVKGVNFEHVVMNNVQNPIVIDQNYCPGNINCPGQSSGIEISDVKFADVQGSSATQVAVKLDCSPSNPCIGIGLNDIKLSYQSKLQASSYCKNAKGVPPFPPPPALNLTGRDTKQDKSTLILRQEHLAPTVGLSKAYLPTMVGTRSQVIAAACQHQRPDGDDCLQPGDTETTRRDALVPAHLPPKEPQQRINDIWKQKTNV</sequence>
<comment type="function">
    <text evidence="11">May function in depolymerizing pectin during pollen development, germination, and tube growth. Acts as an exo-polygalacturonase.</text>
</comment>
<organism evidence="17 18">
    <name type="scientific">Canna indica</name>
    <name type="common">Indian-shot</name>
    <dbReference type="NCBI Taxonomy" id="4628"/>
    <lineage>
        <taxon>Eukaryota</taxon>
        <taxon>Viridiplantae</taxon>
        <taxon>Streptophyta</taxon>
        <taxon>Embryophyta</taxon>
        <taxon>Tracheophyta</taxon>
        <taxon>Spermatophyta</taxon>
        <taxon>Magnoliopsida</taxon>
        <taxon>Liliopsida</taxon>
        <taxon>Zingiberales</taxon>
        <taxon>Cannaceae</taxon>
        <taxon>Canna</taxon>
    </lineage>
</organism>
<evidence type="ECO:0000256" key="16">
    <source>
        <dbReference type="SAM" id="SignalP"/>
    </source>
</evidence>
<dbReference type="EMBL" id="CP136895">
    <property type="protein sequence ID" value="WOL11251.1"/>
    <property type="molecule type" value="Genomic_DNA"/>
</dbReference>
<dbReference type="EC" id="3.2.1.67" evidence="8"/>
<evidence type="ECO:0000256" key="12">
    <source>
        <dbReference type="ARBA" id="ARBA00068298"/>
    </source>
</evidence>
<proteinExistence type="inferred from homology"/>
<dbReference type="FunFam" id="2.160.20.10:FF:000004">
    <property type="entry name" value="Pectin lyase-like superfamily protein"/>
    <property type="match status" value="1"/>
</dbReference>
<evidence type="ECO:0000256" key="8">
    <source>
        <dbReference type="ARBA" id="ARBA00038933"/>
    </source>
</evidence>
<dbReference type="SUPFAM" id="SSF51126">
    <property type="entry name" value="Pectin lyase-like"/>
    <property type="match status" value="2"/>
</dbReference>
<dbReference type="Gene3D" id="2.160.20.10">
    <property type="entry name" value="Single-stranded right-handed beta-helix, Pectin lyase-like"/>
    <property type="match status" value="2"/>
</dbReference>
<dbReference type="PROSITE" id="PS00502">
    <property type="entry name" value="POLYGALACTURONASE"/>
    <property type="match status" value="2"/>
</dbReference>
<dbReference type="AlphaFoldDB" id="A0AAQ3QJ26"/>
<dbReference type="GO" id="GO:0047911">
    <property type="term" value="F:galacturan 1,4-alpha-galacturonidase activity"/>
    <property type="evidence" value="ECO:0007669"/>
    <property type="project" value="UniProtKB-EC"/>
</dbReference>
<evidence type="ECO:0000313" key="18">
    <source>
        <dbReference type="Proteomes" id="UP001327560"/>
    </source>
</evidence>
<feature type="signal peptide" evidence="16">
    <location>
        <begin position="1"/>
        <end position="22"/>
    </location>
</feature>
<evidence type="ECO:0000256" key="11">
    <source>
        <dbReference type="ARBA" id="ARBA00057651"/>
    </source>
</evidence>
<dbReference type="InterPro" id="IPR006626">
    <property type="entry name" value="PbH1"/>
</dbReference>
<evidence type="ECO:0000256" key="3">
    <source>
        <dbReference type="ARBA" id="ARBA00022512"/>
    </source>
</evidence>
<evidence type="ECO:0000313" key="17">
    <source>
        <dbReference type="EMBL" id="WOL11251.1"/>
    </source>
</evidence>
<dbReference type="Proteomes" id="UP001327560">
    <property type="component" value="Chromosome 6"/>
</dbReference>
<feature type="active site" evidence="14">
    <location>
        <position position="213"/>
    </location>
</feature>
<dbReference type="GO" id="GO:0071555">
    <property type="term" value="P:cell wall organization"/>
    <property type="evidence" value="ECO:0007669"/>
    <property type="project" value="UniProtKB-KW"/>
</dbReference>
<dbReference type="FunFam" id="2.160.20.10:FF:000111">
    <property type="entry name" value="Pectin lyase-like superfamily protein"/>
    <property type="match status" value="1"/>
</dbReference>
<name>A0AAQ3QJ26_9LILI</name>
<dbReference type="Pfam" id="PF00295">
    <property type="entry name" value="Glyco_hydro_28"/>
    <property type="match status" value="3"/>
</dbReference>
<keyword evidence="18" id="KW-1185">Reference proteome</keyword>
<gene>
    <name evidence="17" type="ORF">Cni_G20013</name>
</gene>
<keyword evidence="4" id="KW-0964">Secreted</keyword>
<keyword evidence="16" id="KW-0732">Signal</keyword>
<evidence type="ECO:0000256" key="7">
    <source>
        <dbReference type="ARBA" id="ARBA00023316"/>
    </source>
</evidence>
<evidence type="ECO:0000256" key="5">
    <source>
        <dbReference type="ARBA" id="ARBA00022801"/>
    </source>
</evidence>
<keyword evidence="7" id="KW-0961">Cell wall biogenesis/degradation</keyword>
<evidence type="ECO:0000256" key="15">
    <source>
        <dbReference type="RuleBase" id="RU361169"/>
    </source>
</evidence>
<evidence type="ECO:0000256" key="1">
    <source>
        <dbReference type="ARBA" id="ARBA00004191"/>
    </source>
</evidence>
<comment type="similarity">
    <text evidence="2 15">Belongs to the glycosyl hydrolase 28 family.</text>
</comment>
<keyword evidence="6 15" id="KW-0326">Glycosidase</keyword>
<evidence type="ECO:0000256" key="2">
    <source>
        <dbReference type="ARBA" id="ARBA00008834"/>
    </source>
</evidence>
<reference evidence="17 18" key="1">
    <citation type="submission" date="2023-10" db="EMBL/GenBank/DDBJ databases">
        <title>Chromosome-scale genome assembly provides insights into flower coloration mechanisms of Canna indica.</title>
        <authorList>
            <person name="Li C."/>
        </authorList>
    </citation>
    <scope>NUCLEOTIDE SEQUENCE [LARGE SCALE GENOMIC DNA]</scope>
    <source>
        <tissue evidence="17">Flower</tissue>
    </source>
</reference>
<evidence type="ECO:0000256" key="14">
    <source>
        <dbReference type="PROSITE-ProRule" id="PRU10052"/>
    </source>
</evidence>
<keyword evidence="5 15" id="KW-0378">Hydrolase</keyword>
<evidence type="ECO:0000256" key="6">
    <source>
        <dbReference type="ARBA" id="ARBA00023295"/>
    </source>
</evidence>
<dbReference type="GO" id="GO:0005975">
    <property type="term" value="P:carbohydrate metabolic process"/>
    <property type="evidence" value="ECO:0007669"/>
    <property type="project" value="InterPro"/>
</dbReference>
<dbReference type="GO" id="GO:0004650">
    <property type="term" value="F:polygalacturonase activity"/>
    <property type="evidence" value="ECO:0007669"/>
    <property type="project" value="InterPro"/>
</dbReference>
<evidence type="ECO:0000256" key="4">
    <source>
        <dbReference type="ARBA" id="ARBA00022525"/>
    </source>
</evidence>
<dbReference type="InterPro" id="IPR012334">
    <property type="entry name" value="Pectin_lyas_fold"/>
</dbReference>
<keyword evidence="3" id="KW-0134">Cell wall</keyword>
<evidence type="ECO:0000256" key="13">
    <source>
        <dbReference type="ARBA" id="ARBA00083621"/>
    </source>
</evidence>
<comment type="subcellular location">
    <subcellularLocation>
        <location evidence="1">Secreted</location>
        <location evidence="1">Cell wall</location>
    </subcellularLocation>
</comment>
<dbReference type="SMART" id="SM00710">
    <property type="entry name" value="PbH1"/>
    <property type="match status" value="11"/>
</dbReference>
<evidence type="ECO:0000256" key="10">
    <source>
        <dbReference type="ARBA" id="ARBA00048766"/>
    </source>
</evidence>
<feature type="active site" evidence="14">
    <location>
        <position position="565"/>
    </location>
</feature>
<dbReference type="PANTHER" id="PTHR31375">
    <property type="match status" value="1"/>
</dbReference>